<name>A0AAW1LDE5_SAPOF</name>
<evidence type="ECO:0000313" key="2">
    <source>
        <dbReference type="EMBL" id="KAK9733593.1"/>
    </source>
</evidence>
<feature type="region of interest" description="Disordered" evidence="1">
    <location>
        <begin position="159"/>
        <end position="267"/>
    </location>
</feature>
<reference evidence="2" key="1">
    <citation type="submission" date="2024-03" db="EMBL/GenBank/DDBJ databases">
        <title>WGS assembly of Saponaria officinalis var. Norfolk2.</title>
        <authorList>
            <person name="Jenkins J."/>
            <person name="Shu S."/>
            <person name="Grimwood J."/>
            <person name="Barry K."/>
            <person name="Goodstein D."/>
            <person name="Schmutz J."/>
            <person name="Leebens-Mack J."/>
            <person name="Osbourn A."/>
        </authorList>
    </citation>
    <scope>NUCLEOTIDE SEQUENCE [LARGE SCALE GENOMIC DNA]</scope>
    <source>
        <strain evidence="2">JIC</strain>
    </source>
</reference>
<feature type="compositionally biased region" description="Polar residues" evidence="1">
    <location>
        <begin position="187"/>
        <end position="198"/>
    </location>
</feature>
<evidence type="ECO:0000256" key="1">
    <source>
        <dbReference type="SAM" id="MobiDB-lite"/>
    </source>
</evidence>
<proteinExistence type="predicted"/>
<gene>
    <name evidence="2" type="ORF">RND81_04G077200</name>
</gene>
<dbReference type="AlphaFoldDB" id="A0AAW1LDE5"/>
<dbReference type="PANTHER" id="PTHR36607">
    <property type="entry name" value="1,2-DIHYDROXY-3-KETO-5-METHYLTHIOPENTENE DIOXYGENASE 4"/>
    <property type="match status" value="1"/>
</dbReference>
<dbReference type="Proteomes" id="UP001443914">
    <property type="component" value="Unassembled WGS sequence"/>
</dbReference>
<comment type="caution">
    <text evidence="2">The sequence shown here is derived from an EMBL/GenBank/DDBJ whole genome shotgun (WGS) entry which is preliminary data.</text>
</comment>
<organism evidence="2 3">
    <name type="scientific">Saponaria officinalis</name>
    <name type="common">Common soapwort</name>
    <name type="synonym">Lychnis saponaria</name>
    <dbReference type="NCBI Taxonomy" id="3572"/>
    <lineage>
        <taxon>Eukaryota</taxon>
        <taxon>Viridiplantae</taxon>
        <taxon>Streptophyta</taxon>
        <taxon>Embryophyta</taxon>
        <taxon>Tracheophyta</taxon>
        <taxon>Spermatophyta</taxon>
        <taxon>Magnoliopsida</taxon>
        <taxon>eudicotyledons</taxon>
        <taxon>Gunneridae</taxon>
        <taxon>Pentapetalae</taxon>
        <taxon>Caryophyllales</taxon>
        <taxon>Caryophyllaceae</taxon>
        <taxon>Caryophylleae</taxon>
        <taxon>Saponaria</taxon>
    </lineage>
</organism>
<protein>
    <submittedName>
        <fullName evidence="2">Uncharacterized protein</fullName>
    </submittedName>
</protein>
<feature type="compositionally biased region" description="Polar residues" evidence="1">
    <location>
        <begin position="251"/>
        <end position="261"/>
    </location>
</feature>
<accession>A0AAW1LDE5</accession>
<keyword evidence="3" id="KW-1185">Reference proteome</keyword>
<feature type="compositionally biased region" description="Basic and acidic residues" evidence="1">
    <location>
        <begin position="225"/>
        <end position="236"/>
    </location>
</feature>
<feature type="compositionally biased region" description="Basic and acidic residues" evidence="1">
    <location>
        <begin position="163"/>
        <end position="173"/>
    </location>
</feature>
<dbReference type="EMBL" id="JBDFQZ010000004">
    <property type="protein sequence ID" value="KAK9733593.1"/>
    <property type="molecule type" value="Genomic_DNA"/>
</dbReference>
<sequence length="355" mass="39850">MDAFGGEGSLVPMKSGEARNLISSGQKINWRAIPFGGVKQEMHVDDAHSSLYNTKALIAMRSNFLTLRYEDNNIVEPYSPHRFGRQFGFRQDVPGELKYDIREGSNEHLFQLFGSFVLLETKSRFVLPKGDLRLSILTTPACDTLVETVYLPMFSVKKVTPRKSPEGHRDKNETSLWKRKLQDRVTRTTPESPAVSTDSLKKRGLTVKLTRDRPQQPSKKTSPPPKDKTIVDDKVHKVTPPPSKSAEKASAPTSKINSSTVPPDGNKSEVENILYIFNHSPDSDDLNCAAEMFSKRDVNIADEVAASNNNLDDMDSFDDDLFIAVNDPQIRDKCILYRVLHALNPLKTSLNRSFT</sequence>
<dbReference type="PANTHER" id="PTHR36607:SF20">
    <property type="entry name" value="AMINOTRANSFERASE-LIKE PLANT MOBILE DOMAIN-CONTAINING PROTEIN"/>
    <property type="match status" value="1"/>
</dbReference>
<evidence type="ECO:0000313" key="3">
    <source>
        <dbReference type="Proteomes" id="UP001443914"/>
    </source>
</evidence>